<dbReference type="PANTHER" id="PTHR11933:SF5">
    <property type="entry name" value="MITOCHONDRIAL TRNA-SPECIFIC 2-THIOURIDYLASE 1"/>
    <property type="match status" value="1"/>
</dbReference>
<keyword evidence="7" id="KW-1015">Disulfide bond</keyword>
<dbReference type="InterPro" id="IPR046884">
    <property type="entry name" value="MnmA-like_central"/>
</dbReference>
<keyword evidence="6 9" id="KW-0694">RNA-binding</keyword>
<evidence type="ECO:0000256" key="2">
    <source>
        <dbReference type="ARBA" id="ARBA00022679"/>
    </source>
</evidence>
<feature type="site" description="Interaction with tRNA" evidence="9">
    <location>
        <position position="136"/>
    </location>
</feature>
<feature type="binding site" evidence="9">
    <location>
        <position position="35"/>
    </location>
    <ligand>
        <name>ATP</name>
        <dbReference type="ChEBI" id="CHEBI:30616"/>
    </ligand>
</feature>
<keyword evidence="2 9" id="KW-0808">Transferase</keyword>
<dbReference type="Gene3D" id="3.40.50.620">
    <property type="entry name" value="HUPs"/>
    <property type="match status" value="1"/>
</dbReference>
<dbReference type="NCBIfam" id="TIGR00420">
    <property type="entry name" value="trmU"/>
    <property type="match status" value="1"/>
</dbReference>
<dbReference type="Pfam" id="PF20258">
    <property type="entry name" value="tRNA_Me_trans_C"/>
    <property type="match status" value="1"/>
</dbReference>
<evidence type="ECO:0000256" key="1">
    <source>
        <dbReference type="ARBA" id="ARBA00022555"/>
    </source>
</evidence>
<evidence type="ECO:0000256" key="9">
    <source>
        <dbReference type="HAMAP-Rule" id="MF_00144"/>
    </source>
</evidence>
<dbReference type="InterPro" id="IPR046885">
    <property type="entry name" value="MnmA-like_C"/>
</dbReference>
<dbReference type="GO" id="GO:0002143">
    <property type="term" value="P:tRNA wobble position uridine thiolation"/>
    <property type="evidence" value="ECO:0007669"/>
    <property type="project" value="TreeGrafter"/>
</dbReference>
<dbReference type="Pfam" id="PF03054">
    <property type="entry name" value="tRNA_Me_trans"/>
    <property type="match status" value="1"/>
</dbReference>
<gene>
    <name evidence="9" type="primary">mnmA</name>
    <name evidence="12" type="ORF">JP09_004655</name>
</gene>
<feature type="region of interest" description="Interaction with tRNA" evidence="9">
    <location>
        <begin position="159"/>
        <end position="161"/>
    </location>
</feature>
<comment type="function">
    <text evidence="9">Catalyzes the 2-thiolation of uridine at the wobble position (U34) of tRNA, leading to the formation of s(2)U34.</text>
</comment>
<dbReference type="HAMAP" id="MF_00144">
    <property type="entry name" value="tRNA_thiouridyl_MnmA"/>
    <property type="match status" value="1"/>
</dbReference>
<dbReference type="Gene3D" id="2.30.30.280">
    <property type="entry name" value="Adenine nucleotide alpha hydrolases-like domains"/>
    <property type="match status" value="1"/>
</dbReference>
<dbReference type="Pfam" id="PF20259">
    <property type="entry name" value="tRNA_Me_trans_M"/>
    <property type="match status" value="1"/>
</dbReference>
<evidence type="ECO:0000256" key="5">
    <source>
        <dbReference type="ARBA" id="ARBA00022840"/>
    </source>
</evidence>
<dbReference type="OrthoDB" id="9800696at2"/>
<evidence type="ECO:0000313" key="13">
    <source>
        <dbReference type="Proteomes" id="UP000235653"/>
    </source>
</evidence>
<evidence type="ECO:0000256" key="4">
    <source>
        <dbReference type="ARBA" id="ARBA00022741"/>
    </source>
</evidence>
<evidence type="ECO:0000259" key="10">
    <source>
        <dbReference type="Pfam" id="PF20258"/>
    </source>
</evidence>
<evidence type="ECO:0000259" key="11">
    <source>
        <dbReference type="Pfam" id="PF20259"/>
    </source>
</evidence>
<feature type="domain" description="tRNA-specific 2-thiouridylase MnmA-like central" evidence="11">
    <location>
        <begin position="221"/>
        <end position="275"/>
    </location>
</feature>
<evidence type="ECO:0000256" key="3">
    <source>
        <dbReference type="ARBA" id="ARBA00022694"/>
    </source>
</evidence>
<dbReference type="AlphaFoldDB" id="A0A2P5P7Y4"/>
<feature type="active site" description="Nucleophile" evidence="9">
    <location>
        <position position="109"/>
    </location>
</feature>
<keyword evidence="9" id="KW-0963">Cytoplasm</keyword>
<dbReference type="PANTHER" id="PTHR11933">
    <property type="entry name" value="TRNA 5-METHYLAMINOMETHYL-2-THIOURIDYLATE -METHYLTRANSFERASE"/>
    <property type="match status" value="1"/>
</dbReference>
<dbReference type="InterPro" id="IPR023382">
    <property type="entry name" value="MnmA-like_central_sf"/>
</dbReference>
<comment type="similarity">
    <text evidence="9">Belongs to the MnmA/TRMU family.</text>
</comment>
<dbReference type="GO" id="GO:0005737">
    <property type="term" value="C:cytoplasm"/>
    <property type="evidence" value="ECO:0007669"/>
    <property type="project" value="UniProtKB-SubCell"/>
</dbReference>
<feature type="site" description="Interaction with tRNA" evidence="9">
    <location>
        <position position="341"/>
    </location>
</feature>
<keyword evidence="1 9" id="KW-0820">tRNA-binding</keyword>
<evidence type="ECO:0000313" key="12">
    <source>
        <dbReference type="EMBL" id="PPD58400.1"/>
    </source>
</evidence>
<dbReference type="GO" id="GO:0005524">
    <property type="term" value="F:ATP binding"/>
    <property type="evidence" value="ECO:0007669"/>
    <property type="project" value="UniProtKB-KW"/>
</dbReference>
<proteinExistence type="inferred from homology"/>
<dbReference type="SUPFAM" id="SSF52402">
    <property type="entry name" value="Adenine nucleotide alpha hydrolases-like"/>
    <property type="match status" value="1"/>
</dbReference>
<dbReference type="GO" id="GO:0000049">
    <property type="term" value="F:tRNA binding"/>
    <property type="evidence" value="ECO:0007669"/>
    <property type="project" value="UniProtKB-KW"/>
</dbReference>
<dbReference type="Proteomes" id="UP000235653">
    <property type="component" value="Unassembled WGS sequence"/>
</dbReference>
<reference evidence="12 13" key="1">
    <citation type="journal article" date="2017" name="ISME J.">
        <title>Grape pomace compost harbors organohalide-respiring Dehalogenimonas species with novel reductive dehalogenase genes.</title>
        <authorList>
            <person name="Yang Y."/>
            <person name="Higgins S.A."/>
            <person name="Yan J."/>
            <person name="Simsir B."/>
            <person name="Chourey K."/>
            <person name="Iyer R."/>
            <person name="Hettich R.L."/>
            <person name="Baldwin B."/>
            <person name="Ogles D.M."/>
            <person name="Loffler F.E."/>
        </authorList>
    </citation>
    <scope>NUCLEOTIDE SEQUENCE [LARGE SCALE GENOMIC DNA]</scope>
    <source>
        <strain evidence="12 13">GP</strain>
    </source>
</reference>
<dbReference type="CDD" id="cd01998">
    <property type="entry name" value="MnmA_TRMU-like"/>
    <property type="match status" value="1"/>
</dbReference>
<keyword evidence="4 9" id="KW-0547">Nucleotide-binding</keyword>
<comment type="subcellular location">
    <subcellularLocation>
        <location evidence="9">Cytoplasm</location>
    </subcellularLocation>
</comment>
<keyword evidence="13" id="KW-1185">Reference proteome</keyword>
<organism evidence="12 13">
    <name type="scientific">Dehalogenimonas etheniformans</name>
    <dbReference type="NCBI Taxonomy" id="1536648"/>
    <lineage>
        <taxon>Bacteria</taxon>
        <taxon>Bacillati</taxon>
        <taxon>Chloroflexota</taxon>
        <taxon>Dehalococcoidia</taxon>
        <taxon>Dehalococcoidales</taxon>
        <taxon>Dehalococcoidaceae</taxon>
        <taxon>Dehalogenimonas</taxon>
    </lineage>
</organism>
<dbReference type="NCBIfam" id="NF001138">
    <property type="entry name" value="PRK00143.1"/>
    <property type="match status" value="1"/>
</dbReference>
<keyword evidence="3 9" id="KW-0819">tRNA processing</keyword>
<comment type="caution">
    <text evidence="9">Lacks conserved residue(s) required for the propagation of feature annotation.</text>
</comment>
<protein>
    <recommendedName>
        <fullName evidence="9">tRNA-specific 2-thiouridylase MnmA</fullName>
        <ecNumber evidence="9">2.8.1.13</ecNumber>
    </recommendedName>
</protein>
<evidence type="ECO:0000256" key="8">
    <source>
        <dbReference type="ARBA" id="ARBA00051542"/>
    </source>
</evidence>
<sequence length="358" mass="39254">MIMPKVLVALSGGVDSAVTAALLKDDGYEVTGIMMKIYKGHGPTADTRTRHGCYGPGESEDIEDARKVAEKLDIPLEIFDLSREYESDILGYFEAEYQAGRTPNPCIRCNQGIKLGILIDRARSSGLDFDFVATGHYARSEYDNLSGRYQLLRARDLNKDQTYFLSSLSQDQLKIIRFPLGELTKEEVRGLAEKYELPVADKAESQNFIAGGYGQLLKGKTDNGLILDANGKQVGTHPGVAFFTIGQRHGLGLSGAEPLYVTEIDPIRNSLTVGDKVSLMRSSVLVQDLNWISVERIKVRLGAGVKIRSSGKMVSVLLEPEGTDRVMVLFKEPQIAPAPGQTVVFYDDDRVLGSGVMT</sequence>
<dbReference type="GO" id="GO:0103016">
    <property type="term" value="F:tRNA-uridine 2-sulfurtransferase activity"/>
    <property type="evidence" value="ECO:0007669"/>
    <property type="project" value="UniProtKB-EC"/>
</dbReference>
<feature type="binding site" evidence="9">
    <location>
        <position position="135"/>
    </location>
    <ligand>
        <name>ATP</name>
        <dbReference type="ChEBI" id="CHEBI:30616"/>
    </ligand>
</feature>
<accession>A0A2P5P7Y4</accession>
<dbReference type="EMBL" id="JQAN02000008">
    <property type="protein sequence ID" value="PPD58400.1"/>
    <property type="molecule type" value="Genomic_DNA"/>
</dbReference>
<comment type="caution">
    <text evidence="12">The sequence shown here is derived from an EMBL/GenBank/DDBJ whole genome shotgun (WGS) entry which is preliminary data.</text>
</comment>
<feature type="binding site" evidence="9">
    <location>
        <begin position="9"/>
        <end position="16"/>
    </location>
    <ligand>
        <name>ATP</name>
        <dbReference type="ChEBI" id="CHEBI:30616"/>
    </ligand>
</feature>
<evidence type="ECO:0000256" key="7">
    <source>
        <dbReference type="ARBA" id="ARBA00023157"/>
    </source>
</evidence>
<dbReference type="InterPro" id="IPR014729">
    <property type="entry name" value="Rossmann-like_a/b/a_fold"/>
</dbReference>
<feature type="domain" description="tRNA-specific 2-thiouridylase MnmA-like C-terminal" evidence="10">
    <location>
        <begin position="283"/>
        <end position="356"/>
    </location>
</feature>
<dbReference type="EC" id="2.8.1.13" evidence="9"/>
<keyword evidence="5 9" id="KW-0067">ATP-binding</keyword>
<evidence type="ECO:0000256" key="6">
    <source>
        <dbReference type="ARBA" id="ARBA00022884"/>
    </source>
</evidence>
<dbReference type="Gene3D" id="2.40.30.10">
    <property type="entry name" value="Translation factors"/>
    <property type="match status" value="1"/>
</dbReference>
<dbReference type="InterPro" id="IPR004506">
    <property type="entry name" value="MnmA-like"/>
</dbReference>
<comment type="catalytic activity">
    <reaction evidence="8 9">
        <text>S-sulfanyl-L-cysteinyl-[protein] + uridine(34) in tRNA + AH2 + ATP = 2-thiouridine(34) in tRNA + L-cysteinyl-[protein] + A + AMP + diphosphate + H(+)</text>
        <dbReference type="Rhea" id="RHEA:47032"/>
        <dbReference type="Rhea" id="RHEA-COMP:10131"/>
        <dbReference type="Rhea" id="RHEA-COMP:11726"/>
        <dbReference type="Rhea" id="RHEA-COMP:11727"/>
        <dbReference type="Rhea" id="RHEA-COMP:11728"/>
        <dbReference type="ChEBI" id="CHEBI:13193"/>
        <dbReference type="ChEBI" id="CHEBI:15378"/>
        <dbReference type="ChEBI" id="CHEBI:17499"/>
        <dbReference type="ChEBI" id="CHEBI:29950"/>
        <dbReference type="ChEBI" id="CHEBI:30616"/>
        <dbReference type="ChEBI" id="CHEBI:33019"/>
        <dbReference type="ChEBI" id="CHEBI:61963"/>
        <dbReference type="ChEBI" id="CHEBI:65315"/>
        <dbReference type="ChEBI" id="CHEBI:87170"/>
        <dbReference type="ChEBI" id="CHEBI:456215"/>
        <dbReference type="EC" id="2.8.1.13"/>
    </reaction>
</comment>
<name>A0A2P5P7Y4_9CHLR</name>